<dbReference type="RefSeq" id="WP_207154220.1">
    <property type="nucleotide sequence ID" value="NZ_AP024484.1"/>
</dbReference>
<keyword evidence="10" id="KW-0238">DNA-binding</keyword>
<name>A0ABM7P1P4_9BACT</name>
<dbReference type="CDD" id="cd07153">
    <property type="entry name" value="Fur_like"/>
    <property type="match status" value="1"/>
</dbReference>
<dbReference type="Proteomes" id="UP001319045">
    <property type="component" value="Chromosome"/>
</dbReference>
<dbReference type="InterPro" id="IPR002481">
    <property type="entry name" value="FUR"/>
</dbReference>
<evidence type="ECO:0000256" key="6">
    <source>
        <dbReference type="ARBA" id="ARBA00022491"/>
    </source>
</evidence>
<dbReference type="Gene3D" id="3.30.1490.190">
    <property type="match status" value="1"/>
</dbReference>
<comment type="similarity">
    <text evidence="2">Belongs to the Fur family.</text>
</comment>
<proteinExistence type="inferred from homology"/>
<dbReference type="PANTHER" id="PTHR33202:SF2">
    <property type="entry name" value="FERRIC UPTAKE REGULATION PROTEIN"/>
    <property type="match status" value="1"/>
</dbReference>
<evidence type="ECO:0000256" key="1">
    <source>
        <dbReference type="ARBA" id="ARBA00004496"/>
    </source>
</evidence>
<evidence type="ECO:0000256" key="10">
    <source>
        <dbReference type="ARBA" id="ARBA00023125"/>
    </source>
</evidence>
<sequence>MEKEVIQAVHEILDKYLETNKHRKTPERYAVLDAVFAMKGRFSIESLSEQLLKKNFRVSRATLYNTLKLFLKLRLVVRHHLPEGIKYEASYIDSGHIHLVCNVCGKVTEIISPEIKQAIDETKYGRFHKDSFMLYVNGVCSKCQSKLARLKTRKSDKSKKQ</sequence>
<evidence type="ECO:0000256" key="8">
    <source>
        <dbReference type="ARBA" id="ARBA00022833"/>
    </source>
</evidence>
<dbReference type="PANTHER" id="PTHR33202">
    <property type="entry name" value="ZINC UPTAKE REGULATION PROTEIN"/>
    <property type="match status" value="1"/>
</dbReference>
<comment type="subcellular location">
    <subcellularLocation>
        <location evidence="1">Cytoplasm</location>
    </subcellularLocation>
</comment>
<evidence type="ECO:0000313" key="13">
    <source>
        <dbReference type="Proteomes" id="UP001319045"/>
    </source>
</evidence>
<evidence type="ECO:0000256" key="9">
    <source>
        <dbReference type="ARBA" id="ARBA00023015"/>
    </source>
</evidence>
<keyword evidence="7" id="KW-0479">Metal-binding</keyword>
<dbReference type="Pfam" id="PF01475">
    <property type="entry name" value="FUR"/>
    <property type="match status" value="1"/>
</dbReference>
<evidence type="ECO:0000256" key="11">
    <source>
        <dbReference type="ARBA" id="ARBA00023163"/>
    </source>
</evidence>
<evidence type="ECO:0000313" key="12">
    <source>
        <dbReference type="EMBL" id="BCS86652.1"/>
    </source>
</evidence>
<evidence type="ECO:0000256" key="4">
    <source>
        <dbReference type="ARBA" id="ARBA00020910"/>
    </source>
</evidence>
<dbReference type="InterPro" id="IPR036390">
    <property type="entry name" value="WH_DNA-bd_sf"/>
</dbReference>
<evidence type="ECO:0000256" key="3">
    <source>
        <dbReference type="ARBA" id="ARBA00011738"/>
    </source>
</evidence>
<dbReference type="Gene3D" id="1.10.10.10">
    <property type="entry name" value="Winged helix-like DNA-binding domain superfamily/Winged helix DNA-binding domain"/>
    <property type="match status" value="1"/>
</dbReference>
<keyword evidence="8" id="KW-0862">Zinc</keyword>
<protein>
    <recommendedName>
        <fullName evidence="4">Ferric uptake regulation protein</fullName>
    </recommendedName>
</protein>
<keyword evidence="13" id="KW-1185">Reference proteome</keyword>
<keyword evidence="11" id="KW-0804">Transcription</keyword>
<gene>
    <name evidence="12" type="ORF">prwr041_25450</name>
</gene>
<comment type="subunit">
    <text evidence="3">Homodimer.</text>
</comment>
<keyword evidence="6" id="KW-0678">Repressor</keyword>
<accession>A0ABM7P1P4</accession>
<dbReference type="InterPro" id="IPR043135">
    <property type="entry name" value="Fur_C"/>
</dbReference>
<keyword evidence="9" id="KW-0805">Transcription regulation</keyword>
<evidence type="ECO:0000256" key="7">
    <source>
        <dbReference type="ARBA" id="ARBA00022723"/>
    </source>
</evidence>
<keyword evidence="5" id="KW-0963">Cytoplasm</keyword>
<dbReference type="SUPFAM" id="SSF46785">
    <property type="entry name" value="Winged helix' DNA-binding domain"/>
    <property type="match status" value="1"/>
</dbReference>
<reference evidence="12 13" key="1">
    <citation type="journal article" date="2022" name="Int. J. Syst. Evol. Microbiol.">
        <title>Prevotella herbatica sp. nov., a plant polysaccharide-decomposing anaerobic bacterium isolated from a methanogenic reactor.</title>
        <authorList>
            <person name="Uek A."/>
            <person name="Tonouchi A."/>
            <person name="Kaku N."/>
            <person name="Ueki K."/>
        </authorList>
    </citation>
    <scope>NUCLEOTIDE SEQUENCE [LARGE SCALE GENOMIC DNA]</scope>
    <source>
        <strain evidence="12 13">WR041</strain>
    </source>
</reference>
<dbReference type="InterPro" id="IPR036388">
    <property type="entry name" value="WH-like_DNA-bd_sf"/>
</dbReference>
<dbReference type="EMBL" id="AP024484">
    <property type="protein sequence ID" value="BCS86652.1"/>
    <property type="molecule type" value="Genomic_DNA"/>
</dbReference>
<organism evidence="12 13">
    <name type="scientific">Prevotella herbatica</name>
    <dbReference type="NCBI Taxonomy" id="2801997"/>
    <lineage>
        <taxon>Bacteria</taxon>
        <taxon>Pseudomonadati</taxon>
        <taxon>Bacteroidota</taxon>
        <taxon>Bacteroidia</taxon>
        <taxon>Bacteroidales</taxon>
        <taxon>Prevotellaceae</taxon>
        <taxon>Prevotella</taxon>
    </lineage>
</organism>
<evidence type="ECO:0000256" key="5">
    <source>
        <dbReference type="ARBA" id="ARBA00022490"/>
    </source>
</evidence>
<evidence type="ECO:0000256" key="2">
    <source>
        <dbReference type="ARBA" id="ARBA00007957"/>
    </source>
</evidence>